<dbReference type="SUPFAM" id="SSF47384">
    <property type="entry name" value="Homodimeric domain of signal transducing histidine kinase"/>
    <property type="match status" value="1"/>
</dbReference>
<dbReference type="InterPro" id="IPR003594">
    <property type="entry name" value="HATPase_dom"/>
</dbReference>
<dbReference type="Gene3D" id="1.10.287.130">
    <property type="match status" value="1"/>
</dbReference>
<dbReference type="Gene3D" id="3.40.50.2300">
    <property type="match status" value="1"/>
</dbReference>
<dbReference type="AlphaFoldDB" id="A0A6I3RZV6"/>
<proteinExistence type="predicted"/>
<comment type="caution">
    <text evidence="6">The sequence shown here is derived from an EMBL/GenBank/DDBJ whole genome shotgun (WGS) entry which is preliminary data.</text>
</comment>
<dbReference type="SMART" id="SM00448">
    <property type="entry name" value="REC"/>
    <property type="match status" value="1"/>
</dbReference>
<dbReference type="InterPro" id="IPR004358">
    <property type="entry name" value="Sig_transdc_His_kin-like_C"/>
</dbReference>
<dbReference type="Pfam" id="PF00072">
    <property type="entry name" value="Response_reg"/>
    <property type="match status" value="1"/>
</dbReference>
<dbReference type="PANTHER" id="PTHR43047:SF9">
    <property type="entry name" value="HISTIDINE KINASE"/>
    <property type="match status" value="1"/>
</dbReference>
<dbReference type="Pfam" id="PF00512">
    <property type="entry name" value="HisKA"/>
    <property type="match status" value="1"/>
</dbReference>
<dbReference type="Pfam" id="PF02518">
    <property type="entry name" value="HATPase_c"/>
    <property type="match status" value="1"/>
</dbReference>
<dbReference type="PROSITE" id="PS50110">
    <property type="entry name" value="RESPONSE_REGULATORY"/>
    <property type="match status" value="1"/>
</dbReference>
<protein>
    <recommendedName>
        <fullName evidence="2">histidine kinase</fullName>
        <ecNumber evidence="2">2.7.13.3</ecNumber>
    </recommendedName>
</protein>
<keyword evidence="3" id="KW-0597">Phosphoprotein</keyword>
<dbReference type="SUPFAM" id="SSF52172">
    <property type="entry name" value="CheY-like"/>
    <property type="match status" value="1"/>
</dbReference>
<dbReference type="InterPro" id="IPR003661">
    <property type="entry name" value="HisK_dim/P_dom"/>
</dbReference>
<keyword evidence="5" id="KW-0418">Kinase</keyword>
<dbReference type="EMBL" id="WNCL01000010">
    <property type="protein sequence ID" value="MTU42932.1"/>
    <property type="molecule type" value="Genomic_DNA"/>
</dbReference>
<dbReference type="InterPro" id="IPR036097">
    <property type="entry name" value="HisK_dim/P_sf"/>
</dbReference>
<organism evidence="6 7">
    <name type="scientific">Parasutterella excrementihominis</name>
    <dbReference type="NCBI Taxonomy" id="487175"/>
    <lineage>
        <taxon>Bacteria</taxon>
        <taxon>Pseudomonadati</taxon>
        <taxon>Pseudomonadota</taxon>
        <taxon>Betaproteobacteria</taxon>
        <taxon>Burkholderiales</taxon>
        <taxon>Sutterellaceae</taxon>
        <taxon>Parasutterella</taxon>
    </lineage>
</organism>
<evidence type="ECO:0000256" key="5">
    <source>
        <dbReference type="ARBA" id="ARBA00022777"/>
    </source>
</evidence>
<sequence length="628" mass="70969">MIFSAIKRLKTIFEPNPPEATNYHLHLSGARLASKVQLRQLSVLKHRTTAVVAIRMLLYLIFTLTCWSYVGGWVMALWLAFNVMHTLASMKSADDFFNEPSMDKRFHYWKNRTLQMILVSGLSIGFAGFYFMVPDNVIVEMILLAMIVGVTFGSVPLYAIWLPALWIFVPATLLPTILKLVLIYQPSLFIALFWTLILFLIIFYFGVRLNKIYLQGIYRSFEREFLMEQLIFQRQKADYIREASEMAISARTRFFAAANHDLRQPLQAMGIFISILQGQADQQAKPLIDNLSKACNTVATLVDQILIISKLDSKTMKIRPTEVSIRSMFSELANEFTPMAEHKGLTFEVRAEPLMIVTDGLLFERVLRNLIGNAVRYTEHGGILLRAKKTKKNTLVVTVSDSGCGITKEDQAKLFQAYYRGGAGHKSREGFGLGLSIVDKICKLLNIELKLISKVGKGSIFRLEMAIETSVDTTEVQPPVQPNRIFSLEDVNVLLIEDDPLIRESLATLLEGWGAKARRAEYFDAELAAQLIEEAPVDIIFSDFNLGPSRLTGLQSIFRIRSVLGRKIPAIISTATSRDAIMAQYEEETEGLDFADSAVNLMELPLIVQKPVTPTEINRIIHREIEKK</sequence>
<dbReference type="CDD" id="cd00082">
    <property type="entry name" value="HisKA"/>
    <property type="match status" value="1"/>
</dbReference>
<dbReference type="PRINTS" id="PR00344">
    <property type="entry name" value="BCTRLSENSOR"/>
</dbReference>
<accession>A0A6I3RZV6</accession>
<evidence type="ECO:0000256" key="1">
    <source>
        <dbReference type="ARBA" id="ARBA00000085"/>
    </source>
</evidence>
<name>A0A6I3RZV6_9BURK</name>
<gene>
    <name evidence="6" type="ORF">GMD42_04725</name>
</gene>
<evidence type="ECO:0000313" key="7">
    <source>
        <dbReference type="Proteomes" id="UP000462362"/>
    </source>
</evidence>
<keyword evidence="4" id="KW-0808">Transferase</keyword>
<dbReference type="EC" id="2.7.13.3" evidence="2"/>
<dbReference type="SMART" id="SM00388">
    <property type="entry name" value="HisKA"/>
    <property type="match status" value="1"/>
</dbReference>
<dbReference type="RefSeq" id="WP_155165721.1">
    <property type="nucleotide sequence ID" value="NZ_DBGEHT010000181.1"/>
</dbReference>
<evidence type="ECO:0000256" key="2">
    <source>
        <dbReference type="ARBA" id="ARBA00012438"/>
    </source>
</evidence>
<evidence type="ECO:0000256" key="3">
    <source>
        <dbReference type="ARBA" id="ARBA00022553"/>
    </source>
</evidence>
<dbReference type="GO" id="GO:0009927">
    <property type="term" value="F:histidine phosphotransfer kinase activity"/>
    <property type="evidence" value="ECO:0007669"/>
    <property type="project" value="TreeGrafter"/>
</dbReference>
<dbReference type="InterPro" id="IPR001789">
    <property type="entry name" value="Sig_transdc_resp-reg_receiver"/>
</dbReference>
<evidence type="ECO:0000313" key="6">
    <source>
        <dbReference type="EMBL" id="MTU42932.1"/>
    </source>
</evidence>
<dbReference type="GO" id="GO:0005886">
    <property type="term" value="C:plasma membrane"/>
    <property type="evidence" value="ECO:0007669"/>
    <property type="project" value="TreeGrafter"/>
</dbReference>
<dbReference type="InterPro" id="IPR005467">
    <property type="entry name" value="His_kinase_dom"/>
</dbReference>
<dbReference type="InterPro" id="IPR011006">
    <property type="entry name" value="CheY-like_superfamily"/>
</dbReference>
<dbReference type="CDD" id="cd00156">
    <property type="entry name" value="REC"/>
    <property type="match status" value="1"/>
</dbReference>
<dbReference type="SUPFAM" id="SSF55874">
    <property type="entry name" value="ATPase domain of HSP90 chaperone/DNA topoisomerase II/histidine kinase"/>
    <property type="match status" value="1"/>
</dbReference>
<reference evidence="6 7" key="1">
    <citation type="journal article" date="2019" name="Nat. Med.">
        <title>A library of human gut bacterial isolates paired with longitudinal multiomics data enables mechanistic microbiome research.</title>
        <authorList>
            <person name="Poyet M."/>
            <person name="Groussin M."/>
            <person name="Gibbons S.M."/>
            <person name="Avila-Pacheco J."/>
            <person name="Jiang X."/>
            <person name="Kearney S.M."/>
            <person name="Perrotta A.R."/>
            <person name="Berdy B."/>
            <person name="Zhao S."/>
            <person name="Lieberman T.D."/>
            <person name="Swanson P.K."/>
            <person name="Smith M."/>
            <person name="Roesemann S."/>
            <person name="Alexander J.E."/>
            <person name="Rich S.A."/>
            <person name="Livny J."/>
            <person name="Vlamakis H."/>
            <person name="Clish C."/>
            <person name="Bullock K."/>
            <person name="Deik A."/>
            <person name="Scott J."/>
            <person name="Pierce K.A."/>
            <person name="Xavier R.J."/>
            <person name="Alm E.J."/>
        </authorList>
    </citation>
    <scope>NUCLEOTIDE SEQUENCE [LARGE SCALE GENOMIC DNA]</scope>
    <source>
        <strain evidence="6 7">BIOML-A2</strain>
    </source>
</reference>
<dbReference type="Gene3D" id="3.30.565.10">
    <property type="entry name" value="Histidine kinase-like ATPase, C-terminal domain"/>
    <property type="match status" value="1"/>
</dbReference>
<dbReference type="SMART" id="SM00387">
    <property type="entry name" value="HATPase_c"/>
    <property type="match status" value="1"/>
</dbReference>
<dbReference type="GO" id="GO:0000155">
    <property type="term" value="F:phosphorelay sensor kinase activity"/>
    <property type="evidence" value="ECO:0007669"/>
    <property type="project" value="InterPro"/>
</dbReference>
<dbReference type="InterPro" id="IPR036890">
    <property type="entry name" value="HATPase_C_sf"/>
</dbReference>
<dbReference type="PROSITE" id="PS50109">
    <property type="entry name" value="HIS_KIN"/>
    <property type="match status" value="1"/>
</dbReference>
<evidence type="ECO:0000256" key="4">
    <source>
        <dbReference type="ARBA" id="ARBA00022679"/>
    </source>
</evidence>
<dbReference type="Proteomes" id="UP000462362">
    <property type="component" value="Unassembled WGS sequence"/>
</dbReference>
<comment type="catalytic activity">
    <reaction evidence="1">
        <text>ATP + protein L-histidine = ADP + protein N-phospho-L-histidine.</text>
        <dbReference type="EC" id="2.7.13.3"/>
    </reaction>
</comment>
<dbReference type="PANTHER" id="PTHR43047">
    <property type="entry name" value="TWO-COMPONENT HISTIDINE PROTEIN KINASE"/>
    <property type="match status" value="1"/>
</dbReference>